<feature type="domain" description="NTF2" evidence="1">
    <location>
        <begin position="133"/>
        <end position="157"/>
    </location>
</feature>
<dbReference type="SUPFAM" id="SSF54427">
    <property type="entry name" value="NTF2-like"/>
    <property type="match status" value="1"/>
</dbReference>
<dbReference type="InterPro" id="IPR002075">
    <property type="entry name" value="NTF2_dom"/>
</dbReference>
<dbReference type="PROSITE" id="PS50177">
    <property type="entry name" value="NTF2_DOMAIN"/>
    <property type="match status" value="1"/>
</dbReference>
<name>A0A2J8A617_9CHLO</name>
<evidence type="ECO:0000313" key="3">
    <source>
        <dbReference type="Proteomes" id="UP000236333"/>
    </source>
</evidence>
<dbReference type="AlphaFoldDB" id="A0A2J8A617"/>
<evidence type="ECO:0000313" key="2">
    <source>
        <dbReference type="EMBL" id="PNH07945.1"/>
    </source>
</evidence>
<organism evidence="2 3">
    <name type="scientific">Tetrabaena socialis</name>
    <dbReference type="NCBI Taxonomy" id="47790"/>
    <lineage>
        <taxon>Eukaryota</taxon>
        <taxon>Viridiplantae</taxon>
        <taxon>Chlorophyta</taxon>
        <taxon>core chlorophytes</taxon>
        <taxon>Chlorophyceae</taxon>
        <taxon>CS clade</taxon>
        <taxon>Chlamydomonadales</taxon>
        <taxon>Tetrabaenaceae</taxon>
        <taxon>Tetrabaena</taxon>
    </lineage>
</organism>
<sequence>MLHGLTLQLERLPQRWWRPGRRCQAAAARRLLREGCGGVGGGTAAAGAAIHFQLEGLARAGSRGVQPHQHSGQLRHRRAVNCVARAGGGLIRTASLKYFLQQPPIHRGNAISAAASASAAPVAAPEGESIPLKFSQAFHLMPTPTSSFVVTNDMFRLNYG</sequence>
<dbReference type="Gene3D" id="3.10.450.50">
    <property type="match status" value="1"/>
</dbReference>
<dbReference type="Proteomes" id="UP000236333">
    <property type="component" value="Unassembled WGS sequence"/>
</dbReference>
<dbReference type="EMBL" id="PGGS01000153">
    <property type="protein sequence ID" value="PNH07945.1"/>
    <property type="molecule type" value="Genomic_DNA"/>
</dbReference>
<dbReference type="InterPro" id="IPR032710">
    <property type="entry name" value="NTF2-like_dom_sf"/>
</dbReference>
<keyword evidence="3" id="KW-1185">Reference proteome</keyword>
<comment type="caution">
    <text evidence="2">The sequence shown here is derived from an EMBL/GenBank/DDBJ whole genome shotgun (WGS) entry which is preliminary data.</text>
</comment>
<dbReference type="Pfam" id="PF02136">
    <property type="entry name" value="NTF2"/>
    <property type="match status" value="1"/>
</dbReference>
<proteinExistence type="predicted"/>
<evidence type="ECO:0000259" key="1">
    <source>
        <dbReference type="PROSITE" id="PS50177"/>
    </source>
</evidence>
<accession>A0A2J8A617</accession>
<protein>
    <submittedName>
        <fullName evidence="2">Nuclear transport factor 2</fullName>
    </submittedName>
</protein>
<dbReference type="InterPro" id="IPR018222">
    <property type="entry name" value="Nuclear_transport_factor_2_euk"/>
</dbReference>
<gene>
    <name evidence="2" type="ORF">TSOC_005568</name>
</gene>
<reference evidence="2 3" key="1">
    <citation type="journal article" date="2017" name="Mol. Biol. Evol.">
        <title>The 4-celled Tetrabaena socialis nuclear genome reveals the essential components for genetic control of cell number at the origin of multicellularity in the volvocine lineage.</title>
        <authorList>
            <person name="Featherston J."/>
            <person name="Arakaki Y."/>
            <person name="Hanschen E.R."/>
            <person name="Ferris P.J."/>
            <person name="Michod R.E."/>
            <person name="Olson B.J.S.C."/>
            <person name="Nozaki H."/>
            <person name="Durand P.M."/>
        </authorList>
    </citation>
    <scope>NUCLEOTIDE SEQUENCE [LARGE SCALE GENOMIC DNA]</scope>
    <source>
        <strain evidence="2 3">NIES-571</strain>
    </source>
</reference>